<evidence type="ECO:0000313" key="2">
    <source>
        <dbReference type="Proteomes" id="UP000298111"/>
    </source>
</evidence>
<dbReference type="GO" id="GO:0003677">
    <property type="term" value="F:DNA binding"/>
    <property type="evidence" value="ECO:0007669"/>
    <property type="project" value="InterPro"/>
</dbReference>
<comment type="caution">
    <text evidence="1">The sequence shown here is derived from an EMBL/GenBank/DDBJ whole genome shotgun (WGS) entry which is preliminary data.</text>
</comment>
<organism evidence="1 2">
    <name type="scientific">Streptomyces albus</name>
    <dbReference type="NCBI Taxonomy" id="1888"/>
    <lineage>
        <taxon>Bacteria</taxon>
        <taxon>Bacillati</taxon>
        <taxon>Actinomycetota</taxon>
        <taxon>Actinomycetes</taxon>
        <taxon>Kitasatosporales</taxon>
        <taxon>Streptomycetaceae</taxon>
        <taxon>Streptomyces</taxon>
    </lineage>
</organism>
<protein>
    <submittedName>
        <fullName evidence="1">Helix-turn-helix domain-containing protein</fullName>
    </submittedName>
</protein>
<dbReference type="PROSITE" id="PS50943">
    <property type="entry name" value="HTH_CROC1"/>
    <property type="match status" value="1"/>
</dbReference>
<dbReference type="InterPro" id="IPR010982">
    <property type="entry name" value="Lambda_DNA-bd_dom_sf"/>
</dbReference>
<proteinExistence type="predicted"/>
<dbReference type="EMBL" id="RCIY01000055">
    <property type="protein sequence ID" value="TGG83316.1"/>
    <property type="molecule type" value="Genomic_DNA"/>
</dbReference>
<dbReference type="GeneID" id="75183811"/>
<dbReference type="Proteomes" id="UP000298111">
    <property type="component" value="Unassembled WGS sequence"/>
</dbReference>
<dbReference type="RefSeq" id="WP_016468845.1">
    <property type="nucleotide sequence ID" value="NZ_CP048875.1"/>
</dbReference>
<dbReference type="InterPro" id="IPR011990">
    <property type="entry name" value="TPR-like_helical_dom_sf"/>
</dbReference>
<dbReference type="InterPro" id="IPR001387">
    <property type="entry name" value="Cro/C1-type_HTH"/>
</dbReference>
<reference evidence="1 2" key="1">
    <citation type="submission" date="2018-10" db="EMBL/GenBank/DDBJ databases">
        <title>Isolation of pseudouridimycin from Streptomyces albus DSM 40763.</title>
        <authorList>
            <person name="Rosenqvist P."/>
            <person name="Metsae-Ketelae M."/>
            <person name="Virta P."/>
        </authorList>
    </citation>
    <scope>NUCLEOTIDE SEQUENCE [LARGE SCALE GENOMIC DNA]</scope>
    <source>
        <strain evidence="1 2">DSM 40763</strain>
    </source>
</reference>
<accession>A0A6C1C203</accession>
<dbReference type="SMART" id="SM00530">
    <property type="entry name" value="HTH_XRE"/>
    <property type="match status" value="1"/>
</dbReference>
<dbReference type="AlphaFoldDB" id="A0A6C1C203"/>
<dbReference type="Gene3D" id="1.10.260.40">
    <property type="entry name" value="lambda repressor-like DNA-binding domains"/>
    <property type="match status" value="1"/>
</dbReference>
<name>A0A6C1C203_9ACTN</name>
<evidence type="ECO:0000313" key="1">
    <source>
        <dbReference type="EMBL" id="TGG83316.1"/>
    </source>
</evidence>
<sequence>MRLSERRKAMGYSQEKFAHALGVDRTTVSRWERGETTPECVHRPKMAELLRLDITELGTMLARRPAHDAQPTKPPSRPVHGSGESDDMIRRKFLRLLTVSGALTALGTEAADDLAEAVERGSADDYRRMNAHLWQVYQLARSKRSVHEVVQGQLDALADALKSRSAGRHAGEMCEAAGDLFQLSGELAFDSNRYTDAAAAYTVAASASDSADAFDLWACALVRHAYVDMSEQHFAEAAETLDVARTIASRGDPGLSTRYWVASVQAEAHASLGDLDACRRALDEAEKVADLSGPVHNGGWLRFDGSRLAEERGARFVQLGRFDLAEEVLRSALGSTALAEGSSYRRRGSVLVDLALIGAERHDAEQVVTHGREALRLARQSGSGYVVRRLRTLRDGLGAYGHDRRVSELAADIGNLQAT</sequence>
<gene>
    <name evidence="1" type="ORF">D8771_14890</name>
</gene>
<dbReference type="CDD" id="cd00093">
    <property type="entry name" value="HTH_XRE"/>
    <property type="match status" value="1"/>
</dbReference>
<dbReference type="SUPFAM" id="SSF47413">
    <property type="entry name" value="lambda repressor-like DNA-binding domains"/>
    <property type="match status" value="1"/>
</dbReference>
<dbReference type="Gene3D" id="1.25.40.10">
    <property type="entry name" value="Tetratricopeptide repeat domain"/>
    <property type="match status" value="1"/>
</dbReference>
<dbReference type="Pfam" id="PF01381">
    <property type="entry name" value="HTH_3"/>
    <property type="match status" value="1"/>
</dbReference>
<dbReference type="SUPFAM" id="SSF48452">
    <property type="entry name" value="TPR-like"/>
    <property type="match status" value="1"/>
</dbReference>